<sequence>MAPALFLLSFFCPF</sequence>
<dbReference type="EMBL" id="GBRH01173678">
    <property type="protein sequence ID" value="JAE24218.1"/>
    <property type="molecule type" value="Transcribed_RNA"/>
</dbReference>
<reference evidence="1" key="1">
    <citation type="submission" date="2014-09" db="EMBL/GenBank/DDBJ databases">
        <authorList>
            <person name="Magalhaes I.L.F."/>
            <person name="Oliveira U."/>
            <person name="Santos F.R."/>
            <person name="Vidigal T.H.D.A."/>
            <person name="Brescovit A.D."/>
            <person name="Santos A.J."/>
        </authorList>
    </citation>
    <scope>NUCLEOTIDE SEQUENCE</scope>
    <source>
        <tissue evidence="1">Shoot tissue taken approximately 20 cm above the soil surface</tissue>
    </source>
</reference>
<proteinExistence type="predicted"/>
<protein>
    <submittedName>
        <fullName evidence="1">Uncharacterized protein</fullName>
    </submittedName>
</protein>
<organism evidence="1">
    <name type="scientific">Arundo donax</name>
    <name type="common">Giant reed</name>
    <name type="synonym">Donax arundinaceus</name>
    <dbReference type="NCBI Taxonomy" id="35708"/>
    <lineage>
        <taxon>Eukaryota</taxon>
        <taxon>Viridiplantae</taxon>
        <taxon>Streptophyta</taxon>
        <taxon>Embryophyta</taxon>
        <taxon>Tracheophyta</taxon>
        <taxon>Spermatophyta</taxon>
        <taxon>Magnoliopsida</taxon>
        <taxon>Liliopsida</taxon>
        <taxon>Poales</taxon>
        <taxon>Poaceae</taxon>
        <taxon>PACMAD clade</taxon>
        <taxon>Arundinoideae</taxon>
        <taxon>Arundineae</taxon>
        <taxon>Arundo</taxon>
    </lineage>
</organism>
<reference evidence="1" key="2">
    <citation type="journal article" date="2015" name="Data Brief">
        <title>Shoot transcriptome of the giant reed, Arundo donax.</title>
        <authorList>
            <person name="Barrero R.A."/>
            <person name="Guerrero F.D."/>
            <person name="Moolhuijzen P."/>
            <person name="Goolsby J.A."/>
            <person name="Tidwell J."/>
            <person name="Bellgard S.E."/>
            <person name="Bellgard M.I."/>
        </authorList>
    </citation>
    <scope>NUCLEOTIDE SEQUENCE</scope>
    <source>
        <tissue evidence="1">Shoot tissue taken approximately 20 cm above the soil surface</tissue>
    </source>
</reference>
<accession>A0A0A9GUF4</accession>
<evidence type="ECO:0000313" key="1">
    <source>
        <dbReference type="EMBL" id="JAE24218.1"/>
    </source>
</evidence>
<name>A0A0A9GUF4_ARUDO</name>